<dbReference type="AlphaFoldDB" id="A0A7U2NQW8"/>
<protein>
    <submittedName>
        <fullName evidence="2">Uncharacterized protein</fullName>
    </submittedName>
</protein>
<accession>A0A7U2NQW8</accession>
<keyword evidence="3" id="KW-1185">Reference proteome</keyword>
<feature type="region of interest" description="Disordered" evidence="1">
    <location>
        <begin position="102"/>
        <end position="127"/>
    </location>
</feature>
<dbReference type="EMBL" id="CP069044">
    <property type="protein sequence ID" value="QRD07124.1"/>
    <property type="molecule type" value="Genomic_DNA"/>
</dbReference>
<dbReference type="VEuPathDB" id="FungiDB:JI435_123250"/>
<sequence length="362" mass="41621">MRGHSSQSALNAQLNFLLQLTKDRHITLQKLKDVDGDAPTYLRSVEGRRLEGYADSLEKSIVSVSDSYARVWNLGFASNIVQRLPQELKDMIYRELMHHGPPDFDREERRRQDKPSSRWVYSGSSPEHNELRGCTDYPHYFQSDYVGTDFVTELSKQFHKEKHFILQHPGELEGFLSDDRFWTACVPADFVRFISIDLSLKLFNVRTGNCREWSSPKFDEPLKQHFVAALRGTELLKALVKRNNAGAQRTLLLRVDCTTPNHGAKFAEVLVPLVYDLKDQGWNIKVEGEYNQPLILRGQACTTDRDAQLTAYDFDYSLSRAEWAQKIRNSSAFIIQFVLRNVHVGIEDEDALMLTKSILPLP</sequence>
<dbReference type="OrthoDB" id="3763466at2759"/>
<name>A0A7U2NQW8_PHANO</name>
<feature type="compositionally biased region" description="Basic and acidic residues" evidence="1">
    <location>
        <begin position="102"/>
        <end position="116"/>
    </location>
</feature>
<gene>
    <name evidence="2" type="ORF">JI435_123250</name>
</gene>
<reference evidence="3" key="1">
    <citation type="journal article" date="2021" name="BMC Genomics">
        <title>Chromosome-level genome assembly and manually-curated proteome of model necrotroph Parastagonospora nodorum Sn15 reveals a genome-wide trove of candidate effector homologs, and redundancy of virulence-related functions within an accessory chromosome.</title>
        <authorList>
            <person name="Bertazzoni S."/>
            <person name="Jones D.A.B."/>
            <person name="Phan H.T."/>
            <person name="Tan K.-C."/>
            <person name="Hane J.K."/>
        </authorList>
    </citation>
    <scope>NUCLEOTIDE SEQUENCE [LARGE SCALE GENOMIC DNA]</scope>
    <source>
        <strain evidence="3">SN15 / ATCC MYA-4574 / FGSC 10173)</strain>
    </source>
</reference>
<proteinExistence type="predicted"/>
<organism evidence="2 3">
    <name type="scientific">Phaeosphaeria nodorum (strain SN15 / ATCC MYA-4574 / FGSC 10173)</name>
    <name type="common">Glume blotch fungus</name>
    <name type="synonym">Parastagonospora nodorum</name>
    <dbReference type="NCBI Taxonomy" id="321614"/>
    <lineage>
        <taxon>Eukaryota</taxon>
        <taxon>Fungi</taxon>
        <taxon>Dikarya</taxon>
        <taxon>Ascomycota</taxon>
        <taxon>Pezizomycotina</taxon>
        <taxon>Dothideomycetes</taxon>
        <taxon>Pleosporomycetidae</taxon>
        <taxon>Pleosporales</taxon>
        <taxon>Pleosporineae</taxon>
        <taxon>Phaeosphaeriaceae</taxon>
        <taxon>Parastagonospora</taxon>
    </lineage>
</organism>
<evidence type="ECO:0000256" key="1">
    <source>
        <dbReference type="SAM" id="MobiDB-lite"/>
    </source>
</evidence>
<evidence type="ECO:0000313" key="2">
    <source>
        <dbReference type="EMBL" id="QRD07124.1"/>
    </source>
</evidence>
<dbReference type="Proteomes" id="UP000663193">
    <property type="component" value="Chromosome 22"/>
</dbReference>
<evidence type="ECO:0000313" key="3">
    <source>
        <dbReference type="Proteomes" id="UP000663193"/>
    </source>
</evidence>